<gene>
    <name evidence="3" type="ORF">NADFUDRAFT_48189</name>
</gene>
<feature type="compositionally biased region" description="Basic residues" evidence="1">
    <location>
        <begin position="397"/>
        <end position="407"/>
    </location>
</feature>
<feature type="compositionally biased region" description="Low complexity" evidence="1">
    <location>
        <begin position="10"/>
        <end position="21"/>
    </location>
</feature>
<dbReference type="InterPro" id="IPR036305">
    <property type="entry name" value="RGS_sf"/>
</dbReference>
<evidence type="ECO:0000313" key="4">
    <source>
        <dbReference type="Proteomes" id="UP000095009"/>
    </source>
</evidence>
<feature type="region of interest" description="Disordered" evidence="1">
    <location>
        <begin position="379"/>
        <end position="407"/>
    </location>
</feature>
<evidence type="ECO:0000256" key="1">
    <source>
        <dbReference type="SAM" id="MobiDB-lite"/>
    </source>
</evidence>
<name>A0A1E3PDL1_9ASCO</name>
<organism evidence="3 4">
    <name type="scientific">Nadsonia fulvescens var. elongata DSM 6958</name>
    <dbReference type="NCBI Taxonomy" id="857566"/>
    <lineage>
        <taxon>Eukaryota</taxon>
        <taxon>Fungi</taxon>
        <taxon>Dikarya</taxon>
        <taxon>Ascomycota</taxon>
        <taxon>Saccharomycotina</taxon>
        <taxon>Dipodascomycetes</taxon>
        <taxon>Dipodascales</taxon>
        <taxon>Dipodascales incertae sedis</taxon>
        <taxon>Nadsonia</taxon>
    </lineage>
</organism>
<reference evidence="3 4" key="1">
    <citation type="journal article" date="2016" name="Proc. Natl. Acad. Sci. U.S.A.">
        <title>Comparative genomics of biotechnologically important yeasts.</title>
        <authorList>
            <person name="Riley R."/>
            <person name="Haridas S."/>
            <person name="Wolfe K.H."/>
            <person name="Lopes M.R."/>
            <person name="Hittinger C.T."/>
            <person name="Goeker M."/>
            <person name="Salamov A.A."/>
            <person name="Wisecaver J.H."/>
            <person name="Long T.M."/>
            <person name="Calvey C.H."/>
            <person name="Aerts A.L."/>
            <person name="Barry K.W."/>
            <person name="Choi C."/>
            <person name="Clum A."/>
            <person name="Coughlan A.Y."/>
            <person name="Deshpande S."/>
            <person name="Douglass A.P."/>
            <person name="Hanson S.J."/>
            <person name="Klenk H.-P."/>
            <person name="LaButti K.M."/>
            <person name="Lapidus A."/>
            <person name="Lindquist E.A."/>
            <person name="Lipzen A.M."/>
            <person name="Meier-Kolthoff J.P."/>
            <person name="Ohm R.A."/>
            <person name="Otillar R.P."/>
            <person name="Pangilinan J.L."/>
            <person name="Peng Y."/>
            <person name="Rokas A."/>
            <person name="Rosa C.A."/>
            <person name="Scheuner C."/>
            <person name="Sibirny A.A."/>
            <person name="Slot J.C."/>
            <person name="Stielow J.B."/>
            <person name="Sun H."/>
            <person name="Kurtzman C.P."/>
            <person name="Blackwell M."/>
            <person name="Grigoriev I.V."/>
            <person name="Jeffries T.W."/>
        </authorList>
    </citation>
    <scope>NUCLEOTIDE SEQUENCE [LARGE SCALE GENOMIC DNA]</scope>
    <source>
        <strain evidence="3 4">DSM 6958</strain>
    </source>
</reference>
<dbReference type="OrthoDB" id="10266999at2759"/>
<dbReference type="SUPFAM" id="SSF48097">
    <property type="entry name" value="Regulator of G-protein signaling, RGS"/>
    <property type="match status" value="1"/>
</dbReference>
<keyword evidence="4" id="KW-1185">Reference proteome</keyword>
<protein>
    <recommendedName>
        <fullName evidence="2">RGS domain-containing protein</fullName>
    </recommendedName>
</protein>
<dbReference type="AlphaFoldDB" id="A0A1E3PDL1"/>
<dbReference type="InterPro" id="IPR016137">
    <property type="entry name" value="RGS"/>
</dbReference>
<evidence type="ECO:0000259" key="2">
    <source>
        <dbReference type="PROSITE" id="PS50132"/>
    </source>
</evidence>
<dbReference type="EMBL" id="KV454415">
    <property type="protein sequence ID" value="ODQ63304.1"/>
    <property type="molecule type" value="Genomic_DNA"/>
</dbReference>
<dbReference type="PROSITE" id="PS50132">
    <property type="entry name" value="RGS"/>
    <property type="match status" value="1"/>
</dbReference>
<accession>A0A1E3PDL1</accession>
<dbReference type="InterPro" id="IPR044926">
    <property type="entry name" value="RGS_subdomain_2"/>
</dbReference>
<dbReference type="Gene3D" id="1.10.167.10">
    <property type="entry name" value="Regulator of G-protein Signalling 4, domain 2"/>
    <property type="match status" value="1"/>
</dbReference>
<evidence type="ECO:0000313" key="3">
    <source>
        <dbReference type="EMBL" id="ODQ63304.1"/>
    </source>
</evidence>
<feature type="region of interest" description="Disordered" evidence="1">
    <location>
        <begin position="1"/>
        <end position="21"/>
    </location>
</feature>
<feature type="compositionally biased region" description="Low complexity" evidence="1">
    <location>
        <begin position="384"/>
        <end position="393"/>
    </location>
</feature>
<proteinExistence type="predicted"/>
<dbReference type="Pfam" id="PF00615">
    <property type="entry name" value="RGS"/>
    <property type="match status" value="1"/>
</dbReference>
<sequence length="407" mass="45462">MTDFYHGPLRSRSSSTSTLTSTLFERRSGEANRDLGDFVFNQFEPDSPSLYSSDSLAWNLNPPTLKLSPAGPVAPPTLDEILANSAHHPYSLTGFVSYMFRQRCIETLEFILDVAKYSELYKQRTSEGRPKSLVAFYERIVNTYFGSRSEKELNLPEDIKRNLRKSLRLVGSLNSCTLKDTDNLLQVYIHPKVFDEVTKLTKALIRENAYLGFVAYAKSTPSAPTLQTVSTIAVPYSTVRSKSLPDASLLTSSLDGPQIPSPLPVPLKYSSSSCLPSHNMPVPSPPQPSPPGMDYYAISPFADVITPPNSPFHNLEILHRQNQTEQNHNNHPFRIDQSYPCLNGSEGIDIPSSQNRSILPTINIPESNSLPMALSADSFADTPSSKMLSSSSESHWRRMTRKMKWKR</sequence>
<dbReference type="Proteomes" id="UP000095009">
    <property type="component" value="Unassembled WGS sequence"/>
</dbReference>
<feature type="domain" description="RGS" evidence="2">
    <location>
        <begin position="95"/>
        <end position="214"/>
    </location>
</feature>
<dbReference type="SMART" id="SM00315">
    <property type="entry name" value="RGS"/>
    <property type="match status" value="1"/>
</dbReference>